<dbReference type="EMBL" id="OW240917">
    <property type="protein sequence ID" value="CAH2302450.1"/>
    <property type="molecule type" value="Genomic_DNA"/>
</dbReference>
<dbReference type="PROSITE" id="PS50966">
    <property type="entry name" value="ZF_SWIM"/>
    <property type="match status" value="1"/>
</dbReference>
<dbReference type="Pfam" id="PF19286">
    <property type="entry name" value="ZSWIM1-3_C"/>
    <property type="match status" value="1"/>
</dbReference>
<dbReference type="Pfam" id="PF21600">
    <property type="entry name" value="ZSWIM1-3_helical"/>
    <property type="match status" value="1"/>
</dbReference>
<reference evidence="3" key="1">
    <citation type="submission" date="2022-03" db="EMBL/GenBank/DDBJ databases">
        <authorList>
            <person name="Alioto T."/>
            <person name="Alioto T."/>
            <person name="Gomez Garrido J."/>
        </authorList>
    </citation>
    <scope>NUCLEOTIDE SEQUENCE</scope>
</reference>
<dbReference type="InterPro" id="IPR052579">
    <property type="entry name" value="Zinc_finger_SWIM"/>
</dbReference>
<protein>
    <submittedName>
        <fullName evidence="3">Zinc finger SWIM domain-containing 1</fullName>
    </submittedName>
</protein>
<evidence type="ECO:0000313" key="4">
    <source>
        <dbReference type="Proteomes" id="UP001295444"/>
    </source>
</evidence>
<dbReference type="GO" id="GO:0008270">
    <property type="term" value="F:zinc ion binding"/>
    <property type="evidence" value="ECO:0007669"/>
    <property type="project" value="UniProtKB-KW"/>
</dbReference>
<evidence type="ECO:0000313" key="3">
    <source>
        <dbReference type="EMBL" id="CAH2302450.1"/>
    </source>
</evidence>
<evidence type="ECO:0000256" key="1">
    <source>
        <dbReference type="PROSITE-ProRule" id="PRU00325"/>
    </source>
</evidence>
<evidence type="ECO:0000259" key="2">
    <source>
        <dbReference type="PROSITE" id="PS50966"/>
    </source>
</evidence>
<proteinExistence type="predicted"/>
<keyword evidence="1" id="KW-0479">Metal-binding</keyword>
<keyword evidence="1" id="KW-0863">Zinc-finger</keyword>
<dbReference type="InterPro" id="IPR045563">
    <property type="entry name" value="ZSWIM1/3_C"/>
</dbReference>
<dbReference type="Proteomes" id="UP001295444">
    <property type="component" value="Chromosome 06"/>
</dbReference>
<dbReference type="InterPro" id="IPR048326">
    <property type="entry name" value="ZSWIM1-3_helical"/>
</dbReference>
<feature type="domain" description="SWIM-type" evidence="2">
    <location>
        <begin position="355"/>
        <end position="388"/>
    </location>
</feature>
<dbReference type="PANTHER" id="PTHR31569">
    <property type="entry name" value="SWIM-TYPE DOMAIN-CONTAINING PROTEIN"/>
    <property type="match status" value="1"/>
</dbReference>
<keyword evidence="1" id="KW-0862">Zinc</keyword>
<dbReference type="PANTHER" id="PTHR31569:SF0">
    <property type="entry name" value="ZINC FINGER SWIM DOMAIN-CONTAINING PROTEIN 1"/>
    <property type="match status" value="1"/>
</dbReference>
<dbReference type="Pfam" id="PF21056">
    <property type="entry name" value="ZSWIM1-3_RNaseH-like"/>
    <property type="match status" value="1"/>
</dbReference>
<gene>
    <name evidence="3" type="ORF">PECUL_23A012287</name>
</gene>
<name>A0AAD1SIV3_PELCU</name>
<organism evidence="3 4">
    <name type="scientific">Pelobates cultripes</name>
    <name type="common">Western spadefoot toad</name>
    <dbReference type="NCBI Taxonomy" id="61616"/>
    <lineage>
        <taxon>Eukaryota</taxon>
        <taxon>Metazoa</taxon>
        <taxon>Chordata</taxon>
        <taxon>Craniata</taxon>
        <taxon>Vertebrata</taxon>
        <taxon>Euteleostomi</taxon>
        <taxon>Amphibia</taxon>
        <taxon>Batrachia</taxon>
        <taxon>Anura</taxon>
        <taxon>Pelobatoidea</taxon>
        <taxon>Pelobatidae</taxon>
        <taxon>Pelobates</taxon>
    </lineage>
</organism>
<keyword evidence="4" id="KW-1185">Reference proteome</keyword>
<accession>A0AAD1SIV3</accession>
<sequence length="477" mass="54816">MAYLLMKKLFENYPGSRINFNLSMDSQLDRINIQTKLMGKVFMYFPDVLLLIRSHNAMGKVLYTFIADGPRLNCESAFLRIVHMAYPTNESPASMSEMFHFLKEFNPCWPQIRIFLVDPFFKGVDCLAKAFPSAEVVLSSFHVCTYFKQNISKLSLPANIEDVLINNLTNIVCSATTENLQDMYTNLLQYVKPDLLFQLNPDWLLMDQIWALHRWRNGKESSTYIEMMNTLVEEIGQTFSNSLPWEDKIFALISFIQTEIIDKNIPSLGIQTPQEMAVFLDKEEPSTSESKTDICHTKSDMDSETSLMICQSLNDICVPAAADLCSKEFFVAQTSLQFMTKNEDSASIRLLENPQMVNWENQKSCTCPFYKTMKLPCRHILALLKANQEILKPEMLDPAWQKSTNAHESMFPVPMDTLKIIKGDTKDLSPDQVCRNSLTDQITKVLSECSDEEFQQRYNTLRELADAWIGPYEQVKL</sequence>
<dbReference type="AlphaFoldDB" id="A0AAD1SIV3"/>
<dbReference type="InterPro" id="IPR048324">
    <property type="entry name" value="ZSWIM1-3_RNaseH-like"/>
</dbReference>
<dbReference type="Pfam" id="PF04434">
    <property type="entry name" value="SWIM"/>
    <property type="match status" value="1"/>
</dbReference>
<dbReference type="InterPro" id="IPR007527">
    <property type="entry name" value="Znf_SWIM"/>
</dbReference>